<dbReference type="InterPro" id="IPR010393">
    <property type="entry name" value="DUF991_YecM-like"/>
</dbReference>
<dbReference type="EMBL" id="CAKKNE010000004">
    <property type="protein sequence ID" value="CAH0375263.1"/>
    <property type="molecule type" value="Genomic_DNA"/>
</dbReference>
<dbReference type="InterPro" id="IPR029068">
    <property type="entry name" value="Glyas_Bleomycin-R_OHBP_Dase"/>
</dbReference>
<dbReference type="PANTHER" id="PTHR37519:SF1">
    <property type="entry name" value="DIHYDROXYBIPHENYL DIOXYGENASE DOMAIN-CONTAINING PROTEIN"/>
    <property type="match status" value="1"/>
</dbReference>
<organism evidence="1 2">
    <name type="scientific">Pelagomonas calceolata</name>
    <dbReference type="NCBI Taxonomy" id="35677"/>
    <lineage>
        <taxon>Eukaryota</taxon>
        <taxon>Sar</taxon>
        <taxon>Stramenopiles</taxon>
        <taxon>Ochrophyta</taxon>
        <taxon>Pelagophyceae</taxon>
        <taxon>Pelagomonadales</taxon>
        <taxon>Pelagomonadaceae</taxon>
        <taxon>Pelagomonas</taxon>
    </lineage>
</organism>
<dbReference type="Proteomes" id="UP000789595">
    <property type="component" value="Unassembled WGS sequence"/>
</dbReference>
<proteinExistence type="predicted"/>
<comment type="caution">
    <text evidence="1">The sequence shown here is derived from an EMBL/GenBank/DDBJ whole genome shotgun (WGS) entry which is preliminary data.</text>
</comment>
<evidence type="ECO:0000313" key="2">
    <source>
        <dbReference type="Proteomes" id="UP000789595"/>
    </source>
</evidence>
<name>A0A8J2SMI7_9STRA</name>
<keyword evidence="2" id="KW-1185">Reference proteome</keyword>
<dbReference type="OrthoDB" id="17928at2759"/>
<dbReference type="SUPFAM" id="SSF54593">
    <property type="entry name" value="Glyoxalase/Bleomycin resistance protein/Dihydroxybiphenyl dioxygenase"/>
    <property type="match status" value="1"/>
</dbReference>
<sequence>MAALTAAEAQEAIETTAAEELTGTPALEITEKLTAAQVLKELETTAADELTDAQAVALADDLAYLELTKEQEDALFADDEPKQPLPPPSPPLYDFRPEALAPVARQALDAVRAAGVEWDETAEVDHACWRVETGKAYELASCAALQDGAELLGEAMVGGRPVSVFRLREPLAVGTHRIRLLELPAPKEGSAYATGWEHIEVALGSDEELEALAAQLRETSLLKVNWRNWTRTSNREVRVTPPGLPNFRVAFHARPLDQVLADERKDGSFVAVPDDYWDPQLDCDRAEEAAALARYENLLRTSQYVPAGDGSLERLLASGPELARLDGSDEAVDFDPAELMPAPFPGEDFDARLETRFAGLSAKVG</sequence>
<dbReference type="GO" id="GO:0005829">
    <property type="term" value="C:cytosol"/>
    <property type="evidence" value="ECO:0007669"/>
    <property type="project" value="TreeGrafter"/>
</dbReference>
<evidence type="ECO:0000313" key="1">
    <source>
        <dbReference type="EMBL" id="CAH0375263.1"/>
    </source>
</evidence>
<protein>
    <submittedName>
        <fullName evidence="1">Uncharacterized protein</fullName>
    </submittedName>
</protein>
<accession>A0A8J2SMI7</accession>
<dbReference type="PANTHER" id="PTHR37519">
    <property type="match status" value="1"/>
</dbReference>
<dbReference type="AlphaFoldDB" id="A0A8J2SMI7"/>
<gene>
    <name evidence="1" type="ORF">PECAL_4P25890</name>
</gene>
<dbReference type="Pfam" id="PF06185">
    <property type="entry name" value="YecM"/>
    <property type="match status" value="1"/>
</dbReference>
<reference evidence="1" key="1">
    <citation type="submission" date="2021-11" db="EMBL/GenBank/DDBJ databases">
        <authorList>
            <consortium name="Genoscope - CEA"/>
            <person name="William W."/>
        </authorList>
    </citation>
    <scope>NUCLEOTIDE SEQUENCE</scope>
</reference>
<dbReference type="Gene3D" id="3.10.180.10">
    <property type="entry name" value="2,3-Dihydroxybiphenyl 1,2-Dioxygenase, domain 1"/>
    <property type="match status" value="1"/>
</dbReference>